<dbReference type="InterPro" id="IPR052188">
    <property type="entry name" value="Ni-pincer_cofactor_biosynth"/>
</dbReference>
<reference evidence="2 3" key="1">
    <citation type="submission" date="2023-07" db="EMBL/GenBank/DDBJ databases">
        <title>Closed genoem sequence of Methanomicrococcus sp. Hf6.</title>
        <authorList>
            <person name="Poehlein A."/>
            <person name="Protasov E."/>
            <person name="Platt K."/>
            <person name="Reeh H."/>
            <person name="Daniel R."/>
            <person name="Brune A."/>
        </authorList>
    </citation>
    <scope>NUCLEOTIDE SEQUENCE [LARGE SCALE GENOMIC DNA]</scope>
    <source>
        <strain evidence="2 3">Hf6</strain>
    </source>
</reference>
<dbReference type="InterPro" id="IPR014729">
    <property type="entry name" value="Rossmann-like_a/b/a_fold"/>
</dbReference>
<dbReference type="GO" id="GO:0016829">
    <property type="term" value="F:lyase activity"/>
    <property type="evidence" value="ECO:0007669"/>
    <property type="project" value="UniProtKB-KW"/>
</dbReference>
<dbReference type="GO" id="GO:0006529">
    <property type="term" value="P:asparagine biosynthetic process"/>
    <property type="evidence" value="ECO:0007669"/>
    <property type="project" value="InterPro"/>
</dbReference>
<feature type="domain" description="Asparagine synthetase" evidence="1">
    <location>
        <begin position="26"/>
        <end position="93"/>
    </location>
</feature>
<dbReference type="PANTHER" id="PTHR43169:SF2">
    <property type="entry name" value="NAD_GMP SYNTHASE DOMAIN-CONTAINING PROTEIN"/>
    <property type="match status" value="1"/>
</dbReference>
<keyword evidence="3" id="KW-1185">Reference proteome</keyword>
<dbReference type="PANTHER" id="PTHR43169">
    <property type="entry name" value="EXSB FAMILY PROTEIN"/>
    <property type="match status" value="1"/>
</dbReference>
<evidence type="ECO:0000259" key="1">
    <source>
        <dbReference type="Pfam" id="PF00733"/>
    </source>
</evidence>
<dbReference type="Pfam" id="PF00733">
    <property type="entry name" value="Asn_synthase"/>
    <property type="match status" value="1"/>
</dbReference>
<dbReference type="InterPro" id="IPR005232">
    <property type="entry name" value="LarE"/>
</dbReference>
<dbReference type="GO" id="GO:0004066">
    <property type="term" value="F:asparagine synthase (glutamine-hydrolyzing) activity"/>
    <property type="evidence" value="ECO:0007669"/>
    <property type="project" value="InterPro"/>
</dbReference>
<dbReference type="Proteomes" id="UP001302978">
    <property type="component" value="Chromosome"/>
</dbReference>
<name>A0AA96V2N1_9EURY</name>
<dbReference type="SUPFAM" id="SSF52402">
    <property type="entry name" value="Adenine nucleotide alpha hydrolases-like"/>
    <property type="match status" value="1"/>
</dbReference>
<dbReference type="GO" id="GO:0016783">
    <property type="term" value="F:sulfurtransferase activity"/>
    <property type="evidence" value="ECO:0007669"/>
    <property type="project" value="InterPro"/>
</dbReference>
<dbReference type="NCBIfam" id="TIGR00268">
    <property type="entry name" value="ATP-dependent sacrificial sulfur transferase LarE"/>
    <property type="match status" value="1"/>
</dbReference>
<dbReference type="EC" id="4.4.1.37" evidence="2"/>
<protein>
    <submittedName>
        <fullName evidence="2">Pyridinium-3,5-bisthiocarboxylic acid mononucleotide synthase</fullName>
        <ecNumber evidence="2">4.4.1.37</ecNumber>
    </submittedName>
</protein>
<dbReference type="AlphaFoldDB" id="A0AA96V2N1"/>
<dbReference type="KEGG" id="mehf:MmiHf6_13130"/>
<dbReference type="Gene3D" id="3.40.50.620">
    <property type="entry name" value="HUPs"/>
    <property type="match status" value="1"/>
</dbReference>
<proteinExistence type="predicted"/>
<organism evidence="2 3">
    <name type="scientific">Methanimicrococcus hongohii</name>
    <dbReference type="NCBI Taxonomy" id="3028295"/>
    <lineage>
        <taxon>Archaea</taxon>
        <taxon>Methanobacteriati</taxon>
        <taxon>Methanobacteriota</taxon>
        <taxon>Stenosarchaea group</taxon>
        <taxon>Methanomicrobia</taxon>
        <taxon>Methanosarcinales</taxon>
        <taxon>Methanosarcinaceae</taxon>
        <taxon>Methanimicrococcus</taxon>
    </lineage>
</organism>
<dbReference type="InterPro" id="IPR001962">
    <property type="entry name" value="Asn_synthase"/>
</dbReference>
<keyword evidence="2" id="KW-0456">Lyase</keyword>
<sequence length="307" mass="33930">MKMTSMKMTIKDKEKALETFFKNHKKILIAFSGGADSSLLAAAGAAAAEHAADTDSIILAVTVKTELISDAEIENARSVADEIGISHLIIGKKMLNIPEIENNQKDRCYACKKELLTTLMEYAAENDYEAVLEGTNFSDKLMSDAGTVPRPGFSFILEQKEIQSKLSKANYSGPILITPLLDFEITKEDVREMLKRKKISTANKPSMSCLATRFSYETKLDPALLKTIDAAEKMTKEIGAKQIRIRVHTDSAGRNIARIEVGADEGKFFFDKKNQKAVSDMISFLKQNGFSYVTADLEGFRSGSMDI</sequence>
<dbReference type="PIRSF" id="PIRSF006661">
    <property type="entry name" value="PP-lp_UCP006661"/>
    <property type="match status" value="1"/>
</dbReference>
<accession>A0AA96V2N1</accession>
<dbReference type="EMBL" id="CP131059">
    <property type="protein sequence ID" value="WNY23988.1"/>
    <property type="molecule type" value="Genomic_DNA"/>
</dbReference>
<evidence type="ECO:0000313" key="3">
    <source>
        <dbReference type="Proteomes" id="UP001302978"/>
    </source>
</evidence>
<evidence type="ECO:0000313" key="2">
    <source>
        <dbReference type="EMBL" id="WNY23988.1"/>
    </source>
</evidence>
<gene>
    <name evidence="2" type="primary">larE</name>
    <name evidence="2" type="ORF">MmiHf6_13130</name>
</gene>